<dbReference type="PANTHER" id="PTHR43174:SF1">
    <property type="entry name" value="UDP-N-ACETYLGLUCOSAMINE 2-EPIMERASE"/>
    <property type="match status" value="1"/>
</dbReference>
<dbReference type="GO" id="GO:0008761">
    <property type="term" value="F:UDP-N-acetylglucosamine 2-epimerase activity"/>
    <property type="evidence" value="ECO:0007669"/>
    <property type="project" value="UniProtKB-EC"/>
</dbReference>
<evidence type="ECO:0000313" key="4">
    <source>
        <dbReference type="Proteomes" id="UP000584642"/>
    </source>
</evidence>
<name>A0ABX2TIK7_9PROT</name>
<comment type="similarity">
    <text evidence="1">Belongs to the UDP-N-acetylglucosamine 2-epimerase family.</text>
</comment>
<dbReference type="CDD" id="cd03786">
    <property type="entry name" value="GTB_UDP-GlcNAc_2-Epimerase"/>
    <property type="match status" value="1"/>
</dbReference>
<gene>
    <name evidence="3" type="primary">wecB</name>
    <name evidence="3" type="ORF">HND93_31135</name>
</gene>
<proteinExistence type="inferred from homology"/>
<keyword evidence="4" id="KW-1185">Reference proteome</keyword>
<dbReference type="RefSeq" id="WP_180285959.1">
    <property type="nucleotide sequence ID" value="NZ_JABFDB010000037.1"/>
</dbReference>
<evidence type="ECO:0000313" key="3">
    <source>
        <dbReference type="EMBL" id="NYZ24182.1"/>
    </source>
</evidence>
<sequence length="366" mass="39911">MKIVTVLGTRPEIIRLSRLIPLLDAHAGHVLVHTGQNSAASLSDLFFAELGLRAPDHSLGVAEPDFARQIGRIMTACHDLLLAERPDRLLVLGDTNSAFAAVVARRLGIPVFHMEAGNRCFDPRVPEEVNRRIIDHSSDVLMPYTERSRQNLLREGFASERVHVTGNPIHEVMRAHADRIAASPVLDRLGLAPGGYLLATLHRAENVDRPERLAVFAEAFQALSREHGVPVVVSTHPRTRGRLAAAGIEGDDAVRFMEPFGFLDFVALETHARCVLSDSGTVQEECSILRVPNVTLRDVTERPETVECGSNLLTGCDRSAILRAVAIATAKPPAWQPPPEYLAPDVSGTVLRILTGHHHGLPQPAS</sequence>
<dbReference type="Proteomes" id="UP000584642">
    <property type="component" value="Unassembled WGS sequence"/>
</dbReference>
<dbReference type="InterPro" id="IPR003331">
    <property type="entry name" value="UDP_GlcNAc_Epimerase_2_dom"/>
</dbReference>
<organism evidence="3 4">
    <name type="scientific">Azospirillum oleiclasticum</name>
    <dbReference type="NCBI Taxonomy" id="2735135"/>
    <lineage>
        <taxon>Bacteria</taxon>
        <taxon>Pseudomonadati</taxon>
        <taxon>Pseudomonadota</taxon>
        <taxon>Alphaproteobacteria</taxon>
        <taxon>Rhodospirillales</taxon>
        <taxon>Azospirillaceae</taxon>
        <taxon>Azospirillum</taxon>
    </lineage>
</organism>
<evidence type="ECO:0000256" key="1">
    <source>
        <dbReference type="RuleBase" id="RU003513"/>
    </source>
</evidence>
<dbReference type="InterPro" id="IPR029767">
    <property type="entry name" value="WecB-like"/>
</dbReference>
<dbReference type="NCBIfam" id="TIGR00236">
    <property type="entry name" value="wecB"/>
    <property type="match status" value="1"/>
</dbReference>
<comment type="caution">
    <text evidence="3">The sequence shown here is derived from an EMBL/GenBank/DDBJ whole genome shotgun (WGS) entry which is preliminary data.</text>
</comment>
<accession>A0ABX2TIK7</accession>
<dbReference type="Gene3D" id="3.40.50.2000">
    <property type="entry name" value="Glycogen Phosphorylase B"/>
    <property type="match status" value="2"/>
</dbReference>
<feature type="domain" description="UDP-N-acetylglucosamine 2-epimerase" evidence="2">
    <location>
        <begin position="28"/>
        <end position="354"/>
    </location>
</feature>
<evidence type="ECO:0000259" key="2">
    <source>
        <dbReference type="Pfam" id="PF02350"/>
    </source>
</evidence>
<dbReference type="SUPFAM" id="SSF53756">
    <property type="entry name" value="UDP-Glycosyltransferase/glycogen phosphorylase"/>
    <property type="match status" value="1"/>
</dbReference>
<dbReference type="EMBL" id="JABFDB010000037">
    <property type="protein sequence ID" value="NYZ24182.1"/>
    <property type="molecule type" value="Genomic_DNA"/>
</dbReference>
<keyword evidence="1 3" id="KW-0413">Isomerase</keyword>
<dbReference type="EC" id="5.1.3.14" evidence="3"/>
<reference evidence="3 4" key="1">
    <citation type="submission" date="2020-05" db="EMBL/GenBank/DDBJ databases">
        <title>Azospirillum oleiclasticum sp. nov, a nitrogen-fixing and heavy crude oil-emulsifying bacterium isolated from the crude oil of Yumen Oilfield.</title>
        <authorList>
            <person name="Wu D."/>
            <person name="Cai M."/>
            <person name="Zhang X."/>
        </authorList>
    </citation>
    <scope>NUCLEOTIDE SEQUENCE [LARGE SCALE GENOMIC DNA]</scope>
    <source>
        <strain evidence="3 4">ROY-1-1-2</strain>
    </source>
</reference>
<dbReference type="PANTHER" id="PTHR43174">
    <property type="entry name" value="UDP-N-ACETYLGLUCOSAMINE 2-EPIMERASE"/>
    <property type="match status" value="1"/>
</dbReference>
<protein>
    <submittedName>
        <fullName evidence="3">UDP-N-acetylglucosamine 2-epimerase (Non-hydrolyzing)</fullName>
        <ecNumber evidence="3">5.1.3.14</ecNumber>
    </submittedName>
</protein>
<dbReference type="Pfam" id="PF02350">
    <property type="entry name" value="Epimerase_2"/>
    <property type="match status" value="1"/>
</dbReference>